<organism evidence="2 3">
    <name type="scientific">Maritimibacter alkaliphilus HTCC2654</name>
    <dbReference type="NCBI Taxonomy" id="314271"/>
    <lineage>
        <taxon>Bacteria</taxon>
        <taxon>Pseudomonadati</taxon>
        <taxon>Pseudomonadota</taxon>
        <taxon>Alphaproteobacteria</taxon>
        <taxon>Rhodobacterales</taxon>
        <taxon>Roseobacteraceae</taxon>
        <taxon>Maritimibacter</taxon>
    </lineage>
</organism>
<evidence type="ECO:0000313" key="3">
    <source>
        <dbReference type="Proteomes" id="UP000002931"/>
    </source>
</evidence>
<dbReference type="STRING" id="314271.RB2654_15240"/>
<sequence>MPNSNMLSRMCTALPSSRPDCSRAWNTSTRCSSPDAGA</sequence>
<dbReference type="HOGENOM" id="CLU_3329827_0_0_5"/>
<dbReference type="AlphaFoldDB" id="A3VH97"/>
<dbReference type="Proteomes" id="UP000002931">
    <property type="component" value="Unassembled WGS sequence"/>
</dbReference>
<name>A3VH97_9RHOB</name>
<feature type="region of interest" description="Disordered" evidence="1">
    <location>
        <begin position="1"/>
        <end position="38"/>
    </location>
</feature>
<accession>A3VH97</accession>
<proteinExistence type="predicted"/>
<keyword evidence="3" id="KW-1185">Reference proteome</keyword>
<dbReference type="EMBL" id="AAMT01000008">
    <property type="protein sequence ID" value="EAQ12652.1"/>
    <property type="molecule type" value="Genomic_DNA"/>
</dbReference>
<comment type="caution">
    <text evidence="2">The sequence shown here is derived from an EMBL/GenBank/DDBJ whole genome shotgun (WGS) entry which is preliminary data.</text>
</comment>
<evidence type="ECO:0000313" key="2">
    <source>
        <dbReference type="EMBL" id="EAQ12652.1"/>
    </source>
</evidence>
<reference evidence="2 3" key="1">
    <citation type="journal article" date="2010" name="J. Bacteriol.">
        <title>Genome sequences of Pelagibaca bermudensis HTCC2601T and Maritimibacter alkaliphilus HTCC2654T, the type strains of two marine Roseobacter genera.</title>
        <authorList>
            <person name="Thrash J.C."/>
            <person name="Cho J.C."/>
            <person name="Ferriera S."/>
            <person name="Johnson J."/>
            <person name="Vergin K.L."/>
            <person name="Giovannoni S.J."/>
        </authorList>
    </citation>
    <scope>NUCLEOTIDE SEQUENCE [LARGE SCALE GENOMIC DNA]</scope>
    <source>
        <strain evidence="2 3">HTCC2654</strain>
    </source>
</reference>
<evidence type="ECO:0000256" key="1">
    <source>
        <dbReference type="SAM" id="MobiDB-lite"/>
    </source>
</evidence>
<gene>
    <name evidence="2" type="ORF">RB2654_15240</name>
</gene>
<protein>
    <submittedName>
        <fullName evidence="2">Uncharacterized protein</fullName>
    </submittedName>
</protein>